<reference evidence="2" key="2">
    <citation type="journal article" date="2022" name="BMC Genomics">
        <title>Comparative genome analysis of mycobacteria focusing on tRNA and non-coding RNA.</title>
        <authorList>
            <person name="Behra P.R.K."/>
            <person name="Pettersson B.M.F."/>
            <person name="Ramesh M."/>
            <person name="Das S."/>
            <person name="Dasgupta S."/>
            <person name="Kirsebom L.A."/>
        </authorList>
    </citation>
    <scope>NUCLEOTIDE SEQUENCE</scope>
    <source>
        <strain evidence="2">DSM 44615</strain>
    </source>
</reference>
<reference evidence="2" key="1">
    <citation type="submission" date="2020-07" db="EMBL/GenBank/DDBJ databases">
        <authorList>
            <person name="Pettersson B.M.F."/>
            <person name="Behra P.R.K."/>
            <person name="Ramesh M."/>
            <person name="Das S."/>
            <person name="Dasgupta S."/>
            <person name="Kirsebom L.A."/>
        </authorList>
    </citation>
    <scope>NUCLEOTIDE SEQUENCE</scope>
    <source>
        <strain evidence="2">DSM 44615</strain>
    </source>
</reference>
<feature type="domain" description="SnoaL-like" evidence="1">
    <location>
        <begin position="20"/>
        <end position="87"/>
    </location>
</feature>
<dbReference type="AlphaFoldDB" id="A0A9X2YQL5"/>
<sequence>MAFSRADTLAAAQQSLLRAAAHDRAGWLDLFAATALIEDPVGSRAHRGREEMDRFYRAFIAPRQITAHSRRDIVAGATVIRDVTLEVVMSPSVTMLIPAYLRYDLDPVDLRITRLQAYWELPAMVGQFLRAGVGAAPAGVRLSAALLRNQGLHGTAGFLLGFRGVGRRGKRSFARFLADAAGGDEIAVRRRLPGSAPIRDGAQGPISRTALSSLLAGASTDKLVAAGRNVVATVSRDGRHGVLIAGLNTPRYTVTALQYYADDGGAGG</sequence>
<dbReference type="Gene3D" id="3.10.450.50">
    <property type="match status" value="1"/>
</dbReference>
<accession>A0A9X2YQL5</accession>
<dbReference type="SUPFAM" id="SSF54427">
    <property type="entry name" value="NTF2-like"/>
    <property type="match status" value="1"/>
</dbReference>
<dbReference type="Pfam" id="PF12680">
    <property type="entry name" value="SnoaL_2"/>
    <property type="match status" value="1"/>
</dbReference>
<name>A0A9X2YQL5_9MYCO</name>
<dbReference type="InterPro" id="IPR032710">
    <property type="entry name" value="NTF2-like_dom_sf"/>
</dbReference>
<organism evidence="2 3">
    <name type="scientific">[Mycobacterium] manitobense</name>
    <dbReference type="NCBI Taxonomy" id="190147"/>
    <lineage>
        <taxon>Bacteria</taxon>
        <taxon>Bacillati</taxon>
        <taxon>Actinomycetota</taxon>
        <taxon>Actinomycetes</taxon>
        <taxon>Mycobacteriales</taxon>
        <taxon>Mycobacteriaceae</taxon>
        <taxon>Mycolicibacterium</taxon>
    </lineage>
</organism>
<keyword evidence="3" id="KW-1185">Reference proteome</keyword>
<dbReference type="EMBL" id="JACKSJ010000182">
    <property type="protein sequence ID" value="MCV7172333.1"/>
    <property type="molecule type" value="Genomic_DNA"/>
</dbReference>
<proteinExistence type="predicted"/>
<gene>
    <name evidence="2" type="ORF">H7I41_20665</name>
</gene>
<evidence type="ECO:0000313" key="3">
    <source>
        <dbReference type="Proteomes" id="UP001140293"/>
    </source>
</evidence>
<protein>
    <submittedName>
        <fullName evidence="2">Nuclear transport factor 2 family protein</fullName>
    </submittedName>
</protein>
<dbReference type="RefSeq" id="WP_264014511.1">
    <property type="nucleotide sequence ID" value="NZ_JACKSJ010000182.1"/>
</dbReference>
<comment type="caution">
    <text evidence="2">The sequence shown here is derived from an EMBL/GenBank/DDBJ whole genome shotgun (WGS) entry which is preliminary data.</text>
</comment>
<evidence type="ECO:0000259" key="1">
    <source>
        <dbReference type="Pfam" id="PF12680"/>
    </source>
</evidence>
<dbReference type="Proteomes" id="UP001140293">
    <property type="component" value="Unassembled WGS sequence"/>
</dbReference>
<dbReference type="InterPro" id="IPR037401">
    <property type="entry name" value="SnoaL-like"/>
</dbReference>
<evidence type="ECO:0000313" key="2">
    <source>
        <dbReference type="EMBL" id="MCV7172333.1"/>
    </source>
</evidence>